<dbReference type="AlphaFoldDB" id="A0A2W0C8N3"/>
<organism evidence="2 3">
    <name type="scientific">Paenibacillus illinoisensis</name>
    <dbReference type="NCBI Taxonomy" id="59845"/>
    <lineage>
        <taxon>Bacteria</taxon>
        <taxon>Bacillati</taxon>
        <taxon>Bacillota</taxon>
        <taxon>Bacilli</taxon>
        <taxon>Bacillales</taxon>
        <taxon>Paenibacillaceae</taxon>
        <taxon>Paenibacillus</taxon>
    </lineage>
</organism>
<feature type="compositionally biased region" description="Polar residues" evidence="1">
    <location>
        <begin position="1"/>
        <end position="14"/>
    </location>
</feature>
<dbReference type="OrthoDB" id="2594758at2"/>
<reference evidence="2 3" key="1">
    <citation type="submission" date="2018-01" db="EMBL/GenBank/DDBJ databases">
        <title>Genome sequence of the PGP bacterium Paenibacillus illinoisensis E3.</title>
        <authorList>
            <person name="Rolli E."/>
            <person name="Marasco R."/>
            <person name="Bessem C."/>
            <person name="Michoud G."/>
            <person name="Gaiarsa S."/>
            <person name="Borin S."/>
            <person name="Daffonchio D."/>
        </authorList>
    </citation>
    <scope>NUCLEOTIDE SEQUENCE [LARGE SCALE GENOMIC DNA]</scope>
    <source>
        <strain evidence="2 3">E3</strain>
    </source>
</reference>
<evidence type="ECO:0000313" key="3">
    <source>
        <dbReference type="Proteomes" id="UP000247459"/>
    </source>
</evidence>
<dbReference type="RefSeq" id="WP_110759072.1">
    <property type="nucleotide sequence ID" value="NZ_PRLG01000019.1"/>
</dbReference>
<feature type="region of interest" description="Disordered" evidence="1">
    <location>
        <begin position="138"/>
        <end position="168"/>
    </location>
</feature>
<proteinExistence type="predicted"/>
<sequence length="256" mass="29344">MSTISPIFTKSTVSPVLPLPTSKRDKEIQNLLEQKGRLNEQLNDIRSNDEMNDEIKKERIKSLQESIQQLDAQISQIKTEEIEEKNKKSQMNSSKQDKSSNYTKDDSLDPLLQKVQSYNQLGQLIGLVNQKTNINRSVEGEVRSDRMTHTLPREIKSAHDKDPGKSVMLENAEMTVLQKKREFVQNEKAKISKIEDKISEIVEEVHEKNSLREEGIVPDSKLDEQSNTIVDNRNQSSTEESQQSPDTKQKSIDIRI</sequence>
<feature type="region of interest" description="Disordered" evidence="1">
    <location>
        <begin position="1"/>
        <end position="23"/>
    </location>
</feature>
<gene>
    <name evidence="2" type="ORF">PIL02S_02853</name>
</gene>
<evidence type="ECO:0000256" key="1">
    <source>
        <dbReference type="SAM" id="MobiDB-lite"/>
    </source>
</evidence>
<feature type="compositionally biased region" description="Basic and acidic residues" evidence="1">
    <location>
        <begin position="95"/>
        <end position="106"/>
    </location>
</feature>
<feature type="compositionally biased region" description="Polar residues" evidence="1">
    <location>
        <begin position="225"/>
        <end position="246"/>
    </location>
</feature>
<protein>
    <submittedName>
        <fullName evidence="2">Uncharacterized protein</fullName>
    </submittedName>
</protein>
<feature type="compositionally biased region" description="Basic and acidic residues" evidence="1">
    <location>
        <begin position="247"/>
        <end position="256"/>
    </location>
</feature>
<accession>A0A2W0C8N3</accession>
<feature type="compositionally biased region" description="Basic and acidic residues" evidence="1">
    <location>
        <begin position="138"/>
        <end position="164"/>
    </location>
</feature>
<dbReference type="EMBL" id="PRLG01000019">
    <property type="protein sequence ID" value="PYY28886.1"/>
    <property type="molecule type" value="Genomic_DNA"/>
</dbReference>
<feature type="compositionally biased region" description="Basic and acidic residues" evidence="1">
    <location>
        <begin position="207"/>
        <end position="224"/>
    </location>
</feature>
<feature type="region of interest" description="Disordered" evidence="1">
    <location>
        <begin position="207"/>
        <end position="256"/>
    </location>
</feature>
<evidence type="ECO:0000313" key="2">
    <source>
        <dbReference type="EMBL" id="PYY28886.1"/>
    </source>
</evidence>
<dbReference type="Proteomes" id="UP000247459">
    <property type="component" value="Unassembled WGS sequence"/>
</dbReference>
<dbReference type="Pfam" id="PF14282">
    <property type="entry name" value="FlxA"/>
    <property type="match status" value="1"/>
</dbReference>
<dbReference type="InterPro" id="IPR025577">
    <property type="entry name" value="FlxA"/>
</dbReference>
<feature type="region of interest" description="Disordered" evidence="1">
    <location>
        <begin position="82"/>
        <end position="106"/>
    </location>
</feature>
<comment type="caution">
    <text evidence="2">The sequence shown here is derived from an EMBL/GenBank/DDBJ whole genome shotgun (WGS) entry which is preliminary data.</text>
</comment>
<name>A0A2W0C8N3_9BACL</name>